<feature type="chain" id="PRO_5013837241" description="DUF4410 domain-containing protein" evidence="1">
    <location>
        <begin position="20"/>
        <end position="214"/>
    </location>
</feature>
<sequence length="214" mass="23960">MKKTLILLTLLCSNLFVMAQYENAKQVFESPKLKDVVKSHKLVAILPFQVTLSYKKQPKNFDLDANKQKEKTMAASIQSSMYTFLLRKAQNYTVEFQDVEKTNILLKKKGLTDSLDLLTKDEIAKALGVDAVISGKYENEQSRSEAGAIVTTVLFGGLGSKTGSGALTMTINEGSNGDLIWRFFKSMNDGVFSSSDELIDRMMRKVSRNFPYTK</sequence>
<organism evidence="2 3">
    <name type="scientific">Pedobacter ginsengisoli</name>
    <dbReference type="NCBI Taxonomy" id="363852"/>
    <lineage>
        <taxon>Bacteria</taxon>
        <taxon>Pseudomonadati</taxon>
        <taxon>Bacteroidota</taxon>
        <taxon>Sphingobacteriia</taxon>
        <taxon>Sphingobacteriales</taxon>
        <taxon>Sphingobacteriaceae</taxon>
        <taxon>Pedobacter</taxon>
    </lineage>
</organism>
<evidence type="ECO:0008006" key="4">
    <source>
        <dbReference type="Google" id="ProtNLM"/>
    </source>
</evidence>
<gene>
    <name evidence="2" type="ORF">CPT03_14515</name>
</gene>
<dbReference type="EMBL" id="CP024091">
    <property type="protein sequence ID" value="ATP57600.1"/>
    <property type="molecule type" value="Genomic_DNA"/>
</dbReference>
<feature type="signal peptide" evidence="1">
    <location>
        <begin position="1"/>
        <end position="19"/>
    </location>
</feature>
<evidence type="ECO:0000313" key="2">
    <source>
        <dbReference type="EMBL" id="ATP57600.1"/>
    </source>
</evidence>
<dbReference type="AlphaFoldDB" id="A0A2D1U7P3"/>
<name>A0A2D1U7P3_9SPHI</name>
<accession>A0A2D1U7P3</accession>
<dbReference type="KEGG" id="pgs:CPT03_14515"/>
<reference evidence="2 3" key="1">
    <citation type="submission" date="2017-10" db="EMBL/GenBank/DDBJ databases">
        <title>Whole genome of Pedobacter ginsengisoli T01R-27 isolated from tomato rhizosphere.</title>
        <authorList>
            <person name="Weon H.-Y."/>
            <person name="Lee S.A."/>
            <person name="Sang M.K."/>
            <person name="Song J."/>
        </authorList>
    </citation>
    <scope>NUCLEOTIDE SEQUENCE [LARGE SCALE GENOMIC DNA]</scope>
    <source>
        <strain evidence="2 3">T01R-27</strain>
    </source>
</reference>
<evidence type="ECO:0000313" key="3">
    <source>
        <dbReference type="Proteomes" id="UP000223749"/>
    </source>
</evidence>
<protein>
    <recommendedName>
        <fullName evidence="4">DUF4410 domain-containing protein</fullName>
    </recommendedName>
</protein>
<proteinExistence type="predicted"/>
<dbReference type="Gene3D" id="3.40.50.10610">
    <property type="entry name" value="ABC-type transport auxiliary lipoprotein component"/>
    <property type="match status" value="1"/>
</dbReference>
<evidence type="ECO:0000256" key="1">
    <source>
        <dbReference type="SAM" id="SignalP"/>
    </source>
</evidence>
<keyword evidence="1" id="KW-0732">Signal</keyword>
<dbReference type="OrthoDB" id="669636at2"/>
<dbReference type="Proteomes" id="UP000223749">
    <property type="component" value="Chromosome"/>
</dbReference>
<keyword evidence="3" id="KW-1185">Reference proteome</keyword>